<evidence type="ECO:0000313" key="8">
    <source>
        <dbReference type="Proteomes" id="UP000077755"/>
    </source>
</evidence>
<reference evidence="7" key="2">
    <citation type="submission" date="2022-03" db="EMBL/GenBank/DDBJ databases">
        <title>Draft title - Genomic analysis of global carrot germplasm unveils the trajectory of domestication and the origin of high carotenoid orange carrot.</title>
        <authorList>
            <person name="Iorizzo M."/>
            <person name="Ellison S."/>
            <person name="Senalik D."/>
            <person name="Macko-Podgorni A."/>
            <person name="Grzebelus D."/>
            <person name="Bostan H."/>
            <person name="Rolling W."/>
            <person name="Curaba J."/>
            <person name="Simon P."/>
        </authorList>
    </citation>
    <scope>NUCLEOTIDE SEQUENCE</scope>
    <source>
        <tissue evidence="7">Leaf</tissue>
    </source>
</reference>
<proteinExistence type="inferred from homology"/>
<name>A0A165XX41_DAUCS</name>
<dbReference type="PANTHER" id="PTHR48047:SF8">
    <property type="entry name" value="FLAVONOL 3-O-GLUCOSYLTRANSFERASE UGT89B1"/>
    <property type="match status" value="1"/>
</dbReference>
<dbReference type="Gramene" id="KZM98621">
    <property type="protein sequence ID" value="KZM98621"/>
    <property type="gene ID" value="DCAR_014017"/>
</dbReference>
<keyword evidence="4" id="KW-0414">Isoprene biosynthesis</keyword>
<dbReference type="InterPro" id="IPR002213">
    <property type="entry name" value="UDP_glucos_trans"/>
</dbReference>
<dbReference type="PROSITE" id="PS00375">
    <property type="entry name" value="UDPGT"/>
    <property type="match status" value="1"/>
</dbReference>
<dbReference type="SUPFAM" id="SSF53756">
    <property type="entry name" value="UDP-Glycosyltransferase/glycogen phosphorylase"/>
    <property type="match status" value="1"/>
</dbReference>
<gene>
    <name evidence="7" type="ORF">DCAR_0416941</name>
</gene>
<accession>A0A165XX41</accession>
<dbReference type="InterPro" id="IPR035595">
    <property type="entry name" value="UDP_glycos_trans_CS"/>
</dbReference>
<dbReference type="Proteomes" id="UP000077755">
    <property type="component" value="Chromosome 4"/>
</dbReference>
<dbReference type="GO" id="GO:0016114">
    <property type="term" value="P:terpenoid biosynthetic process"/>
    <property type="evidence" value="ECO:0007669"/>
    <property type="project" value="UniProtKB-UniPathway"/>
</dbReference>
<dbReference type="KEGG" id="dcr:108217387"/>
<evidence type="ECO:0000256" key="3">
    <source>
        <dbReference type="ARBA" id="ARBA00022679"/>
    </source>
</evidence>
<dbReference type="CDD" id="cd03784">
    <property type="entry name" value="GT1_Gtf-like"/>
    <property type="match status" value="1"/>
</dbReference>
<dbReference type="AlphaFoldDB" id="A0A165XX41"/>
<keyword evidence="8" id="KW-1185">Reference proteome</keyword>
<dbReference type="Gene3D" id="3.40.50.2000">
    <property type="entry name" value="Glycogen Phosphorylase B"/>
    <property type="match status" value="2"/>
</dbReference>
<keyword evidence="3 5" id="KW-0808">Transferase</keyword>
<dbReference type="OrthoDB" id="5835829at2759"/>
<dbReference type="EC" id="2.4.1.-" evidence="6"/>
<dbReference type="GO" id="GO:0035251">
    <property type="term" value="F:UDP-glucosyltransferase activity"/>
    <property type="evidence" value="ECO:0007669"/>
    <property type="project" value="TreeGrafter"/>
</dbReference>
<protein>
    <recommendedName>
        <fullName evidence="6">Glycosyltransferase</fullName>
        <ecNumber evidence="6">2.4.1.-</ecNumber>
    </recommendedName>
</protein>
<comment type="similarity">
    <text evidence="2 5">Belongs to the UDP-glycosyltransferase family.</text>
</comment>
<comment type="pathway">
    <text evidence="1">Secondary metabolite biosynthesis; terpenoid biosynthesis.</text>
</comment>
<dbReference type="PANTHER" id="PTHR48047">
    <property type="entry name" value="GLYCOSYLTRANSFERASE"/>
    <property type="match status" value="1"/>
</dbReference>
<evidence type="ECO:0000256" key="6">
    <source>
        <dbReference type="RuleBase" id="RU362057"/>
    </source>
</evidence>
<evidence type="ECO:0000256" key="5">
    <source>
        <dbReference type="RuleBase" id="RU003718"/>
    </source>
</evidence>
<organism evidence="7 8">
    <name type="scientific">Daucus carota subsp. sativus</name>
    <name type="common">Carrot</name>
    <dbReference type="NCBI Taxonomy" id="79200"/>
    <lineage>
        <taxon>Eukaryota</taxon>
        <taxon>Viridiplantae</taxon>
        <taxon>Streptophyta</taxon>
        <taxon>Embryophyta</taxon>
        <taxon>Tracheophyta</taxon>
        <taxon>Spermatophyta</taxon>
        <taxon>Magnoliopsida</taxon>
        <taxon>eudicotyledons</taxon>
        <taxon>Gunneridae</taxon>
        <taxon>Pentapetalae</taxon>
        <taxon>asterids</taxon>
        <taxon>campanulids</taxon>
        <taxon>Apiales</taxon>
        <taxon>Apiaceae</taxon>
        <taxon>Apioideae</taxon>
        <taxon>Scandiceae</taxon>
        <taxon>Daucinae</taxon>
        <taxon>Daucus</taxon>
        <taxon>Daucus sect. Daucus</taxon>
    </lineage>
</organism>
<evidence type="ECO:0000256" key="2">
    <source>
        <dbReference type="ARBA" id="ARBA00009995"/>
    </source>
</evidence>
<evidence type="ECO:0000256" key="1">
    <source>
        <dbReference type="ARBA" id="ARBA00004721"/>
    </source>
</evidence>
<evidence type="ECO:0000313" key="7">
    <source>
        <dbReference type="EMBL" id="WOG97600.1"/>
    </source>
</evidence>
<reference evidence="7" key="1">
    <citation type="journal article" date="2016" name="Nat. Genet.">
        <title>A high-quality carrot genome assembly provides new insights into carotenoid accumulation and asterid genome evolution.</title>
        <authorList>
            <person name="Iorizzo M."/>
            <person name="Ellison S."/>
            <person name="Senalik D."/>
            <person name="Zeng P."/>
            <person name="Satapoomin P."/>
            <person name="Huang J."/>
            <person name="Bowman M."/>
            <person name="Iovene M."/>
            <person name="Sanseverino W."/>
            <person name="Cavagnaro P."/>
            <person name="Yildiz M."/>
            <person name="Macko-Podgorni A."/>
            <person name="Moranska E."/>
            <person name="Grzebelus E."/>
            <person name="Grzebelus D."/>
            <person name="Ashrafi H."/>
            <person name="Zheng Z."/>
            <person name="Cheng S."/>
            <person name="Spooner D."/>
            <person name="Van Deynze A."/>
            <person name="Simon P."/>
        </authorList>
    </citation>
    <scope>NUCLEOTIDE SEQUENCE</scope>
    <source>
        <tissue evidence="7">Leaf</tissue>
    </source>
</reference>
<dbReference type="Pfam" id="PF00201">
    <property type="entry name" value="UDPGT"/>
    <property type="match status" value="1"/>
</dbReference>
<sequence>MAIPQDGAHILIFPYPAQGHMIPLLDLTHQLALRNLTITILVTPKNLHYLNPLLIKHPSIQPLVLPFPPTASIPDGVENVRDLPAGGFRLMTLALADLHGPIVSWFENHPSPPVAIVSDMFLGWTNRLAHDLNIPRFVFSPSGALSLSIMYNLWQNLPKRNDPTDDNEVIRFEGIPGCPSYPWWKISPLFRSYVEGDQQSEVLKESLRGNMASWGLVINSFSDLEQAYLDYLKEFLGHDRVWVIGPLLPPVEEQVRRGGSSESLAYEIKTWLDQFKEKSVVYVCFGTQAVLTNKQMEMLALGLEKSGVPFLWSYKDPKGHAEGEYNMIPPGFKDRVAGRGLIVKGWAPQVLILSHQAVGAFLTHCGWNSVLESITAGVQMLTWPMGADQFENADLLDEFKVGTRVCEGAKTVPDPDELARVVATAMSDDRGVEMARAKELSKAALESVEEGGHSHQALNGFVDFLSKAQPNM</sequence>
<keyword evidence="5" id="KW-0328">Glycosyltransferase</keyword>
<evidence type="ECO:0000256" key="4">
    <source>
        <dbReference type="ARBA" id="ARBA00023229"/>
    </source>
</evidence>
<dbReference type="FunFam" id="3.40.50.2000:FF:000143">
    <property type="entry name" value="UDP-glycosyltransferase 89B1"/>
    <property type="match status" value="1"/>
</dbReference>
<dbReference type="EMBL" id="CP093346">
    <property type="protein sequence ID" value="WOG97600.1"/>
    <property type="molecule type" value="Genomic_DNA"/>
</dbReference>
<dbReference type="OMA" id="KVVYVCF"/>
<dbReference type="FunFam" id="3.40.50.2000:FF:000064">
    <property type="entry name" value="Glycosyltransferase"/>
    <property type="match status" value="1"/>
</dbReference>